<accession>A0A1M6HP93</accession>
<dbReference type="Proteomes" id="UP000322917">
    <property type="component" value="Unassembled WGS sequence"/>
</dbReference>
<gene>
    <name evidence="1" type="ORF">SAMN02745170_02052</name>
</gene>
<protein>
    <submittedName>
        <fullName evidence="1">Uncharacterized protein</fullName>
    </submittedName>
</protein>
<organism evidence="1 2">
    <name type="scientific">Propionispora hippei DSM 15287</name>
    <dbReference type="NCBI Taxonomy" id="1123003"/>
    <lineage>
        <taxon>Bacteria</taxon>
        <taxon>Bacillati</taxon>
        <taxon>Bacillota</taxon>
        <taxon>Negativicutes</taxon>
        <taxon>Selenomonadales</taxon>
        <taxon>Sporomusaceae</taxon>
        <taxon>Propionispora</taxon>
    </lineage>
</organism>
<name>A0A1M6HP93_9FIRM</name>
<reference evidence="1 2" key="1">
    <citation type="submission" date="2016-11" db="EMBL/GenBank/DDBJ databases">
        <authorList>
            <person name="Varghese N."/>
            <person name="Submissions S."/>
        </authorList>
    </citation>
    <scope>NUCLEOTIDE SEQUENCE [LARGE SCALE GENOMIC DNA]</scope>
    <source>
        <strain evidence="1 2">DSM 15287</strain>
    </source>
</reference>
<evidence type="ECO:0000313" key="2">
    <source>
        <dbReference type="Proteomes" id="UP000322917"/>
    </source>
</evidence>
<evidence type="ECO:0000313" key="1">
    <source>
        <dbReference type="EMBL" id="SHJ23988.1"/>
    </source>
</evidence>
<proteinExistence type="predicted"/>
<sequence length="89" mass="10163">MKRSCDTCHWFDRDGEFGELAETGICDLDGSGRKSDGSCKKYKTFHKCKSCKWLVDFVCTCDRSDNCADFVSELECSCKHWEVNDDGNE</sequence>
<dbReference type="EMBL" id="FQZD01000014">
    <property type="protein sequence ID" value="SHJ23988.1"/>
    <property type="molecule type" value="Genomic_DNA"/>
</dbReference>
<dbReference type="AlphaFoldDB" id="A0A1M6HP93"/>
<keyword evidence="2" id="KW-1185">Reference proteome</keyword>